<evidence type="ECO:0000256" key="6">
    <source>
        <dbReference type="SAM" id="MobiDB-lite"/>
    </source>
</evidence>
<dbReference type="OMA" id="IITCNKC"/>
<accession>G0UB38</accession>
<sequence>MEAEYAASNKGVKRLRHEPNVGDSTINSSKSSTPIESERTSQTPLAAASASVAAVTVDMPQATPRSGVDTRTAKWQSMLTAALMQDRAKEEEKRVSDLALRVVTAIPGSRAVSADTFRVLLVNIRDTKNEELRSDIIEGRLPVEVLVRMNERELLNPEERKNQEAAFLERSKDTDLTEIRRAMATKSTLFQCPSCKARDCSWTQKQTRSADEPMTVFCHCNVCDTKWTRR</sequence>
<dbReference type="PANTHER" id="PTHR11477:SF0">
    <property type="entry name" value="IP08861P-RELATED"/>
    <property type="match status" value="1"/>
</dbReference>
<dbReference type="GO" id="GO:0003746">
    <property type="term" value="F:translation elongation factor activity"/>
    <property type="evidence" value="ECO:0007669"/>
    <property type="project" value="UniProtKB-KW"/>
</dbReference>
<reference evidence="9" key="1">
    <citation type="journal article" date="2012" name="Proc. Natl. Acad. Sci. U.S.A.">
        <title>Antigenic diversity is generated by distinct evolutionary mechanisms in African trypanosome species.</title>
        <authorList>
            <person name="Jackson A.P."/>
            <person name="Berry A."/>
            <person name="Aslett M."/>
            <person name="Allison H.C."/>
            <person name="Burton P."/>
            <person name="Vavrova-Anderson J."/>
            <person name="Brown R."/>
            <person name="Browne H."/>
            <person name="Corton N."/>
            <person name="Hauser H."/>
            <person name="Gamble J."/>
            <person name="Gilderthorp R."/>
            <person name="Marcello L."/>
            <person name="McQuillan J."/>
            <person name="Otto T.D."/>
            <person name="Quail M.A."/>
            <person name="Sanders M.J."/>
            <person name="van Tonder A."/>
            <person name="Ginger M.L."/>
            <person name="Field M.C."/>
            <person name="Barry J.D."/>
            <person name="Hertz-Fowler C."/>
            <person name="Berriman M."/>
        </authorList>
    </citation>
    <scope>NUCLEOTIDE SEQUENCE</scope>
    <source>
        <strain evidence="9">Y486</strain>
    </source>
</reference>
<gene>
    <name evidence="9" type="ORF">TVY486_1105090</name>
</gene>
<evidence type="ECO:0000256" key="2">
    <source>
        <dbReference type="ARBA" id="ARBA00022771"/>
    </source>
</evidence>
<evidence type="ECO:0000256" key="3">
    <source>
        <dbReference type="ARBA" id="ARBA00022833"/>
    </source>
</evidence>
<proteinExistence type="predicted"/>
<dbReference type="PROSITE" id="PS51321">
    <property type="entry name" value="TFIIS_CENTRAL"/>
    <property type="match status" value="1"/>
</dbReference>
<protein>
    <submittedName>
        <fullName evidence="9">Putative transcription elongation factor</fullName>
    </submittedName>
</protein>
<feature type="domain" description="TFIIS-type" evidence="7">
    <location>
        <begin position="188"/>
        <end position="228"/>
    </location>
</feature>
<keyword evidence="3" id="KW-0862">Zinc</keyword>
<organism evidence="9">
    <name type="scientific">Trypanosoma vivax (strain Y486)</name>
    <dbReference type="NCBI Taxonomy" id="1055687"/>
    <lineage>
        <taxon>Eukaryota</taxon>
        <taxon>Discoba</taxon>
        <taxon>Euglenozoa</taxon>
        <taxon>Kinetoplastea</taxon>
        <taxon>Metakinetoplastina</taxon>
        <taxon>Trypanosomatida</taxon>
        <taxon>Trypanosomatidae</taxon>
        <taxon>Trypanosoma</taxon>
        <taxon>Duttonella</taxon>
    </lineage>
</organism>
<dbReference type="SUPFAM" id="SSF57783">
    <property type="entry name" value="Zinc beta-ribbon"/>
    <property type="match status" value="1"/>
</dbReference>
<dbReference type="InterPro" id="IPR003618">
    <property type="entry name" value="TFIIS_cen_dom"/>
</dbReference>
<dbReference type="Gene3D" id="2.20.25.10">
    <property type="match status" value="1"/>
</dbReference>
<dbReference type="VEuPathDB" id="TriTrypDB:TvY486_1105090"/>
<dbReference type="Pfam" id="PF07500">
    <property type="entry name" value="TFIIS_M"/>
    <property type="match status" value="1"/>
</dbReference>
<keyword evidence="9" id="KW-0648">Protein biosynthesis</keyword>
<dbReference type="InterPro" id="IPR035100">
    <property type="entry name" value="TF_IIS-typ"/>
</dbReference>
<evidence type="ECO:0000256" key="1">
    <source>
        <dbReference type="ARBA" id="ARBA00022723"/>
    </source>
</evidence>
<evidence type="ECO:0000313" key="9">
    <source>
        <dbReference type="EMBL" id="CCC53025.1"/>
    </source>
</evidence>
<dbReference type="AlphaFoldDB" id="G0UB38"/>
<evidence type="ECO:0000259" key="8">
    <source>
        <dbReference type="PROSITE" id="PS51321"/>
    </source>
</evidence>
<feature type="compositionally biased region" description="Polar residues" evidence="6">
    <location>
        <begin position="22"/>
        <end position="44"/>
    </location>
</feature>
<dbReference type="GO" id="GO:0006351">
    <property type="term" value="P:DNA-templated transcription"/>
    <property type="evidence" value="ECO:0007669"/>
    <property type="project" value="InterPro"/>
</dbReference>
<feature type="domain" description="TFIIS central" evidence="8">
    <location>
        <begin position="71"/>
        <end position="182"/>
    </location>
</feature>
<dbReference type="PIRSF" id="PIRSF006704">
    <property type="entry name" value="TF_IIS"/>
    <property type="match status" value="1"/>
</dbReference>
<evidence type="ECO:0000259" key="7">
    <source>
        <dbReference type="PROSITE" id="PS51133"/>
    </source>
</evidence>
<dbReference type="CDD" id="cd13749">
    <property type="entry name" value="Zn-ribbon_TFIIS"/>
    <property type="match status" value="1"/>
</dbReference>
<dbReference type="SUPFAM" id="SSF46942">
    <property type="entry name" value="Elongation factor TFIIS domain 2"/>
    <property type="match status" value="1"/>
</dbReference>
<name>G0UB38_TRYVY</name>
<dbReference type="SMART" id="SM00440">
    <property type="entry name" value="ZnF_C2C2"/>
    <property type="match status" value="1"/>
</dbReference>
<dbReference type="Gene3D" id="1.10.472.30">
    <property type="entry name" value="Transcription elongation factor S-II, central domain"/>
    <property type="match status" value="1"/>
</dbReference>
<dbReference type="InterPro" id="IPR001222">
    <property type="entry name" value="Znf_TFIIS"/>
</dbReference>
<keyword evidence="2 5" id="KW-0863">Zinc-finger</keyword>
<dbReference type="GO" id="GO:0005634">
    <property type="term" value="C:nucleus"/>
    <property type="evidence" value="ECO:0007669"/>
    <property type="project" value="TreeGrafter"/>
</dbReference>
<dbReference type="InterPro" id="IPR036575">
    <property type="entry name" value="TFIIS_cen_dom_sf"/>
</dbReference>
<dbReference type="GO" id="GO:0003676">
    <property type="term" value="F:nucleic acid binding"/>
    <property type="evidence" value="ECO:0007669"/>
    <property type="project" value="InterPro"/>
</dbReference>
<dbReference type="PANTHER" id="PTHR11477">
    <property type="entry name" value="TRANSCRIPTION FACTOR S-II ZINC FINGER DOMAIN-CONTAINING PROTEIN"/>
    <property type="match status" value="1"/>
</dbReference>
<dbReference type="EMBL" id="HE573027">
    <property type="protein sequence ID" value="CCC53025.1"/>
    <property type="molecule type" value="Genomic_DNA"/>
</dbReference>
<dbReference type="Pfam" id="PF01096">
    <property type="entry name" value="Zn_ribbon_TFIIS"/>
    <property type="match status" value="1"/>
</dbReference>
<evidence type="ECO:0000256" key="4">
    <source>
        <dbReference type="ARBA" id="ARBA00023242"/>
    </source>
</evidence>
<keyword evidence="1" id="KW-0479">Metal-binding</keyword>
<dbReference type="PROSITE" id="PS51133">
    <property type="entry name" value="ZF_TFIIS_2"/>
    <property type="match status" value="1"/>
</dbReference>
<dbReference type="GO" id="GO:0008270">
    <property type="term" value="F:zinc ion binding"/>
    <property type="evidence" value="ECO:0007669"/>
    <property type="project" value="UniProtKB-KW"/>
</dbReference>
<keyword evidence="9" id="KW-0251">Elongation factor</keyword>
<keyword evidence="4" id="KW-0539">Nucleus</keyword>
<evidence type="ECO:0000256" key="5">
    <source>
        <dbReference type="PROSITE-ProRule" id="PRU00472"/>
    </source>
</evidence>
<feature type="region of interest" description="Disordered" evidence="6">
    <location>
        <begin position="1"/>
        <end position="47"/>
    </location>
</feature>